<accession>A0A286RK07</accession>
<gene>
    <name evidence="3" type="ORF">THTE_3697</name>
</gene>
<dbReference type="AlphaFoldDB" id="A0A286RK07"/>
<keyword evidence="4" id="KW-1185">Reference proteome</keyword>
<dbReference type="OrthoDB" id="2826359at2"/>
<dbReference type="InterPro" id="IPR036526">
    <property type="entry name" value="C-N_Hydrolase_sf"/>
</dbReference>
<proteinExistence type="predicted"/>
<evidence type="ECO:0000259" key="2">
    <source>
        <dbReference type="PROSITE" id="PS50263"/>
    </source>
</evidence>
<dbReference type="GO" id="GO:0016746">
    <property type="term" value="F:acyltransferase activity"/>
    <property type="evidence" value="ECO:0007669"/>
    <property type="project" value="UniProtKB-KW"/>
</dbReference>
<dbReference type="Gene3D" id="3.60.110.10">
    <property type="entry name" value="Carbon-nitrogen hydrolase"/>
    <property type="match status" value="1"/>
</dbReference>
<reference evidence="3 4" key="1">
    <citation type="journal article" name="Front. Microbiol.">
        <title>Sugar Metabolism of the First Thermophilic Planctomycete Thermogutta terrifontis: Comparative Genomic and Transcriptomic Approaches.</title>
        <authorList>
            <person name="Elcheninov A.G."/>
            <person name="Menzel P."/>
            <person name="Gudbergsdottir S.R."/>
            <person name="Slesarev A.I."/>
            <person name="Kadnikov V.V."/>
            <person name="Krogh A."/>
            <person name="Bonch-Osmolovskaya E.A."/>
            <person name="Peng X."/>
            <person name="Kublanov I.V."/>
        </authorList>
    </citation>
    <scope>NUCLEOTIDE SEQUENCE [LARGE SCALE GENOMIC DNA]</scope>
    <source>
        <strain evidence="3 4">R1</strain>
    </source>
</reference>
<dbReference type="PANTHER" id="PTHR43674">
    <property type="entry name" value="NITRILASE C965.09-RELATED"/>
    <property type="match status" value="1"/>
</dbReference>
<evidence type="ECO:0000313" key="4">
    <source>
        <dbReference type="Proteomes" id="UP000215086"/>
    </source>
</evidence>
<dbReference type="Proteomes" id="UP000215086">
    <property type="component" value="Chromosome"/>
</dbReference>
<evidence type="ECO:0000256" key="1">
    <source>
        <dbReference type="ARBA" id="ARBA00022801"/>
    </source>
</evidence>
<dbReference type="PANTHER" id="PTHR43674:SF2">
    <property type="entry name" value="BETA-UREIDOPROPIONASE"/>
    <property type="match status" value="1"/>
</dbReference>
<dbReference type="PROSITE" id="PS50263">
    <property type="entry name" value="CN_HYDROLASE"/>
    <property type="match status" value="1"/>
</dbReference>
<sequence length="352" mass="39903">MSESLQRYYAALCQTNLPNAVDMAGMHRNVGRMLEMAQYAVKGYEPFFPVKLVVFPEFAQVAPVFETVEELHDRLAVPIPNEFLDRYCDLARKLGVYIQTSSFLEKDSRYPGHVFNTTCLVGPDGILLKYRKVHPWIPWELHTSPHDLPDYQEPLFPVVQTEIGCLGVAICYDWLFPEAIRQLALQGAEVLLRVSAYMDPWGTASPMEWWTLVNRVRAIENLAYVVACNQGASLRNYPPFSWPGGSMIVDYDGRIIVQAEPGTGEKIVVGPVDIAAVREERNRRLGHHMLAHLRTEAYSGYRISIYPQAATSAPPTADDVNNRINIGRLRWRQACQQLKKQTETVSENEAHV</sequence>
<keyword evidence="1" id="KW-0378">Hydrolase</keyword>
<dbReference type="EMBL" id="CP018477">
    <property type="protein sequence ID" value="ASV76298.1"/>
    <property type="molecule type" value="Genomic_DNA"/>
</dbReference>
<evidence type="ECO:0000313" key="3">
    <source>
        <dbReference type="EMBL" id="ASV76298.1"/>
    </source>
</evidence>
<feature type="domain" description="CN hydrolase" evidence="2">
    <location>
        <begin position="8"/>
        <end position="274"/>
    </location>
</feature>
<dbReference type="GO" id="GO:0016811">
    <property type="term" value="F:hydrolase activity, acting on carbon-nitrogen (but not peptide) bonds, in linear amides"/>
    <property type="evidence" value="ECO:0007669"/>
    <property type="project" value="TreeGrafter"/>
</dbReference>
<dbReference type="InterPro" id="IPR003010">
    <property type="entry name" value="C-N_Hydrolase"/>
</dbReference>
<dbReference type="Pfam" id="PF00795">
    <property type="entry name" value="CN_hydrolase"/>
    <property type="match status" value="1"/>
</dbReference>
<dbReference type="SUPFAM" id="SSF56317">
    <property type="entry name" value="Carbon-nitrogen hydrolase"/>
    <property type="match status" value="1"/>
</dbReference>
<dbReference type="RefSeq" id="WP_157732128.1">
    <property type="nucleotide sequence ID" value="NZ_CP018477.1"/>
</dbReference>
<keyword evidence="3" id="KW-0808">Transferase</keyword>
<name>A0A286RK07_9BACT</name>
<organism evidence="3 4">
    <name type="scientific">Thermogutta terrifontis</name>
    <dbReference type="NCBI Taxonomy" id="1331910"/>
    <lineage>
        <taxon>Bacteria</taxon>
        <taxon>Pseudomonadati</taxon>
        <taxon>Planctomycetota</taxon>
        <taxon>Planctomycetia</taxon>
        <taxon>Pirellulales</taxon>
        <taxon>Thermoguttaceae</taxon>
        <taxon>Thermogutta</taxon>
    </lineage>
</organism>
<dbReference type="KEGG" id="ttf:THTE_3697"/>
<keyword evidence="3" id="KW-0449">Lipoprotein</keyword>
<protein>
    <submittedName>
        <fullName evidence="3">Nitrilase/cyanide hydratase and apolipoprotein N-acyltransferase</fullName>
    </submittedName>
</protein>
<keyword evidence="3" id="KW-0012">Acyltransferase</keyword>
<dbReference type="InterPro" id="IPR050345">
    <property type="entry name" value="Aliph_Amidase/BUP"/>
</dbReference>